<evidence type="ECO:0000313" key="3">
    <source>
        <dbReference type="Proteomes" id="UP000678545"/>
    </source>
</evidence>
<name>A0A941DYE3_9BURK</name>
<dbReference type="Gene3D" id="3.40.30.10">
    <property type="entry name" value="Glutaredoxin"/>
    <property type="match status" value="1"/>
</dbReference>
<dbReference type="PANTHER" id="PTHR13887">
    <property type="entry name" value="GLUTATHIONE S-TRANSFERASE KAPPA"/>
    <property type="match status" value="1"/>
</dbReference>
<dbReference type="Gene3D" id="1.10.472.60">
    <property type="entry name" value="putative protein disulfide isomerase domain"/>
    <property type="match status" value="1"/>
</dbReference>
<dbReference type="EMBL" id="JAGSPJ010000002">
    <property type="protein sequence ID" value="MBR7799734.1"/>
    <property type="molecule type" value="Genomic_DNA"/>
</dbReference>
<organism evidence="2 3">
    <name type="scientific">Undibacterium fentianense</name>
    <dbReference type="NCBI Taxonomy" id="2828728"/>
    <lineage>
        <taxon>Bacteria</taxon>
        <taxon>Pseudomonadati</taxon>
        <taxon>Pseudomonadota</taxon>
        <taxon>Betaproteobacteria</taxon>
        <taxon>Burkholderiales</taxon>
        <taxon>Oxalobacteraceae</taxon>
        <taxon>Undibacterium</taxon>
    </lineage>
</organism>
<dbReference type="InterPro" id="IPR036249">
    <property type="entry name" value="Thioredoxin-like_sf"/>
</dbReference>
<proteinExistence type="predicted"/>
<accession>A0A941DYE3</accession>
<dbReference type="PANTHER" id="PTHR13887:SF54">
    <property type="entry name" value="DSBA FAMILY PROTEIN"/>
    <property type="match status" value="1"/>
</dbReference>
<evidence type="ECO:0000259" key="1">
    <source>
        <dbReference type="Pfam" id="PF01323"/>
    </source>
</evidence>
<comment type="caution">
    <text evidence="2">The sequence shown here is derived from an EMBL/GenBank/DDBJ whole genome shotgun (WGS) entry which is preliminary data.</text>
</comment>
<feature type="domain" description="DSBA-like thioredoxin" evidence="1">
    <location>
        <begin position="8"/>
        <end position="187"/>
    </location>
</feature>
<gene>
    <name evidence="2" type="ORF">KDM90_06965</name>
</gene>
<protein>
    <submittedName>
        <fullName evidence="2">DsbA family protein</fullName>
    </submittedName>
</protein>
<dbReference type="Pfam" id="PF01323">
    <property type="entry name" value="DSBA"/>
    <property type="match status" value="1"/>
</dbReference>
<dbReference type="CDD" id="cd03025">
    <property type="entry name" value="DsbA_FrnE_like"/>
    <property type="match status" value="1"/>
</dbReference>
<reference evidence="2" key="1">
    <citation type="submission" date="2021-04" db="EMBL/GenBank/DDBJ databases">
        <title>novel species isolated from subtropical streams in China.</title>
        <authorList>
            <person name="Lu H."/>
        </authorList>
    </citation>
    <scope>NUCLEOTIDE SEQUENCE</scope>
    <source>
        <strain evidence="2">FT137W</strain>
    </source>
</reference>
<sequence>MLKFLYVADPMCSWCYGFSKELVRFLENKPNAELDIVLGGLRAYNTEVLDADQREMILSHWDRVQQVSGLPFNMTGLDKSGFIYDTEPACRAVVAAKILTEDMPTSVNFLAFQAIQHAFYAEAQDITDEHVLAEIVVEALNRADRSFTFDVASFLETMTDVSTKEETRMHFQQIQRWGIRGFPVLLLVQEDGLHMLSSGYAKCEEVAKNFEALFPS</sequence>
<dbReference type="AlphaFoldDB" id="A0A941DYE3"/>
<dbReference type="RefSeq" id="WP_212674857.1">
    <property type="nucleotide sequence ID" value="NZ_JAGSPJ010000002.1"/>
</dbReference>
<keyword evidence="3" id="KW-1185">Reference proteome</keyword>
<evidence type="ECO:0000313" key="2">
    <source>
        <dbReference type="EMBL" id="MBR7799734.1"/>
    </source>
</evidence>
<dbReference type="InterPro" id="IPR001853">
    <property type="entry name" value="DSBA-like_thioredoxin_dom"/>
</dbReference>
<dbReference type="Proteomes" id="UP000678545">
    <property type="component" value="Unassembled WGS sequence"/>
</dbReference>
<dbReference type="SUPFAM" id="SSF52833">
    <property type="entry name" value="Thioredoxin-like"/>
    <property type="match status" value="1"/>
</dbReference>
<dbReference type="GO" id="GO:0016491">
    <property type="term" value="F:oxidoreductase activity"/>
    <property type="evidence" value="ECO:0007669"/>
    <property type="project" value="InterPro"/>
</dbReference>